<dbReference type="EMBL" id="JACRSU010000004">
    <property type="protein sequence ID" value="MBC8541395.1"/>
    <property type="molecule type" value="Genomic_DNA"/>
</dbReference>
<sequence>MELLSPAGDFASLKTAVRCGADAVYIGGKCFSARRNANNFTNEEIAAAVDFCHLHKVKVYVTVNIVIKEDEFSDALSFASFLAETGADGIIVQDLGLLCAIRKLSPDIRLNASTQMTVCSADGVNLLQKLGANRVVLSRELSKEEIASINAKTTIELEAFVHGAMCMSWSGQCYLSSIIGGRSGNRGLCAQPCRLPYTLYRNGQAVTNAKNLLCMKDLCLAEHMHEFQTIADSAKIEGRMKSPEYAGVVTRVYKQAMEGAADRAGIQDMLSFFSRGGSGSGYFHGRGFDKLMDYTGTEKVTASKDLISEIQQTDIAKKRAISFRLTAREGLPLALAAECDGFSANAAGAPCERAKSAAFDKMRAKEQIGKLGDTAFVVKKITTETEGQPFVPVSALNSLRRQVCADLQEQICASYRRNVNKITAIGQIAKRETRPPKVCVQVRTKEQMEAAASCGIKAKYLSYDLFRRFGTEKDVCVLPPLTKEGETLHLESAARVMVQNIGQIEAAKEKIMCGGERLNVTNSETMKILSSIGMKRVTLSPELNLKEMKQITDHCAVPAEVIAYGRLSVMLLENCVIKSAYRCTKGEGFFELCDRKGERFPVLCEGCRNVMLNSVPLYMADKLDDIVSLNAGAIRLVFTTETGDEVKKVLSAYQAGLMGKAPRSVFDKITRGHFYRGVE</sequence>
<protein>
    <submittedName>
        <fullName evidence="2">U32 family peptidase</fullName>
    </submittedName>
</protein>
<dbReference type="InterPro" id="IPR020988">
    <property type="entry name" value="Pept_U32_collagenase"/>
</dbReference>
<dbReference type="PROSITE" id="PS01276">
    <property type="entry name" value="PEPTIDASE_U32"/>
    <property type="match status" value="1"/>
</dbReference>
<reference evidence="2" key="1">
    <citation type="submission" date="2020-08" db="EMBL/GenBank/DDBJ databases">
        <title>Genome public.</title>
        <authorList>
            <person name="Liu C."/>
            <person name="Sun Q."/>
        </authorList>
    </citation>
    <scope>NUCLEOTIDE SEQUENCE</scope>
    <source>
        <strain evidence="2">H8</strain>
    </source>
</reference>
<dbReference type="SUPFAM" id="SSF51569">
    <property type="entry name" value="Aldolase"/>
    <property type="match status" value="1"/>
</dbReference>
<feature type="domain" description="Peptidase U32 collagenase" evidence="1">
    <location>
        <begin position="306"/>
        <end position="411"/>
    </location>
</feature>
<dbReference type="InterPro" id="IPR051454">
    <property type="entry name" value="RNA/ubiquinone_mod_enzymes"/>
</dbReference>
<dbReference type="Pfam" id="PF01136">
    <property type="entry name" value="Peptidase_U32"/>
    <property type="match status" value="2"/>
</dbReference>
<evidence type="ECO:0000313" key="3">
    <source>
        <dbReference type="Proteomes" id="UP000611762"/>
    </source>
</evidence>
<dbReference type="PANTHER" id="PTHR30217:SF10">
    <property type="entry name" value="23S RRNA 5-HYDROXYCYTIDINE C2501 SYNTHASE"/>
    <property type="match status" value="1"/>
</dbReference>
<organism evidence="2 3">
    <name type="scientific">Congzhengia minquanensis</name>
    <dbReference type="NCBI Taxonomy" id="2763657"/>
    <lineage>
        <taxon>Bacteria</taxon>
        <taxon>Bacillati</taxon>
        <taxon>Bacillota</taxon>
        <taxon>Clostridia</taxon>
        <taxon>Eubacteriales</taxon>
        <taxon>Oscillospiraceae</taxon>
        <taxon>Congzhengia</taxon>
    </lineage>
</organism>
<name>A0A926DQE3_9FIRM</name>
<dbReference type="AlphaFoldDB" id="A0A926DQE3"/>
<comment type="caution">
    <text evidence="2">The sequence shown here is derived from an EMBL/GenBank/DDBJ whole genome shotgun (WGS) entry which is preliminary data.</text>
</comment>
<dbReference type="InterPro" id="IPR001539">
    <property type="entry name" value="Peptidase_U32"/>
</dbReference>
<accession>A0A926DQE3</accession>
<dbReference type="RefSeq" id="WP_249313445.1">
    <property type="nucleotide sequence ID" value="NZ_JACRSU010000004.1"/>
</dbReference>
<keyword evidence="3" id="KW-1185">Reference proteome</keyword>
<proteinExistence type="predicted"/>
<evidence type="ECO:0000313" key="2">
    <source>
        <dbReference type="EMBL" id="MBC8541395.1"/>
    </source>
</evidence>
<dbReference type="PANTHER" id="PTHR30217">
    <property type="entry name" value="PEPTIDASE U32 FAMILY"/>
    <property type="match status" value="1"/>
</dbReference>
<evidence type="ECO:0000259" key="1">
    <source>
        <dbReference type="Pfam" id="PF12392"/>
    </source>
</evidence>
<dbReference type="Pfam" id="PF12392">
    <property type="entry name" value="DUF3656"/>
    <property type="match status" value="1"/>
</dbReference>
<gene>
    <name evidence="2" type="ORF">H8698_10440</name>
</gene>
<dbReference type="Proteomes" id="UP000611762">
    <property type="component" value="Unassembled WGS sequence"/>
</dbReference>